<dbReference type="PANTHER" id="PTHR10127:SF780">
    <property type="entry name" value="METALLOENDOPEPTIDASE"/>
    <property type="match status" value="1"/>
</dbReference>
<dbReference type="SMART" id="SM00235">
    <property type="entry name" value="ZnMc"/>
    <property type="match status" value="1"/>
</dbReference>
<dbReference type="Gene3D" id="3.40.390.10">
    <property type="entry name" value="Collagenase (Catalytic Domain)"/>
    <property type="match status" value="1"/>
</dbReference>
<feature type="active site" evidence="6">
    <location>
        <position position="78"/>
    </location>
</feature>
<dbReference type="Pfam" id="PF01400">
    <property type="entry name" value="Astacin"/>
    <property type="match status" value="1"/>
</dbReference>
<dbReference type="OrthoDB" id="291007at2759"/>
<gene>
    <name evidence="9" type="ORF">BV898_02338</name>
</gene>
<evidence type="ECO:0000259" key="8">
    <source>
        <dbReference type="PROSITE" id="PS51864"/>
    </source>
</evidence>
<keyword evidence="10" id="KW-1185">Reference proteome</keyword>
<organism evidence="9 10">
    <name type="scientific">Hypsibius exemplaris</name>
    <name type="common">Freshwater tardigrade</name>
    <dbReference type="NCBI Taxonomy" id="2072580"/>
    <lineage>
        <taxon>Eukaryota</taxon>
        <taxon>Metazoa</taxon>
        <taxon>Ecdysozoa</taxon>
        <taxon>Tardigrada</taxon>
        <taxon>Eutardigrada</taxon>
        <taxon>Parachela</taxon>
        <taxon>Hypsibioidea</taxon>
        <taxon>Hypsibiidae</taxon>
        <taxon>Hypsibius</taxon>
    </lineage>
</organism>
<feature type="chain" id="PRO_5011815963" description="Metalloendopeptidase" evidence="7">
    <location>
        <begin position="26"/>
        <end position="141"/>
    </location>
</feature>
<protein>
    <recommendedName>
        <fullName evidence="7">Metalloendopeptidase</fullName>
        <ecNumber evidence="7">3.4.24.-</ecNumber>
    </recommendedName>
</protein>
<dbReference type="InterPro" id="IPR001506">
    <property type="entry name" value="Peptidase_M12A"/>
</dbReference>
<keyword evidence="3 6" id="KW-0378">Hydrolase</keyword>
<name>A0A1W0X9K2_HYPEX</name>
<evidence type="ECO:0000256" key="2">
    <source>
        <dbReference type="ARBA" id="ARBA00022723"/>
    </source>
</evidence>
<dbReference type="Proteomes" id="UP000192578">
    <property type="component" value="Unassembled WGS sequence"/>
</dbReference>
<dbReference type="InterPro" id="IPR024079">
    <property type="entry name" value="MetalloPept_cat_dom_sf"/>
</dbReference>
<comment type="caution">
    <text evidence="9">The sequence shown here is derived from an EMBL/GenBank/DDBJ whole genome shotgun (WGS) entry which is preliminary data.</text>
</comment>
<feature type="binding site" evidence="6">
    <location>
        <position position="77"/>
    </location>
    <ligand>
        <name>Zn(2+)</name>
        <dbReference type="ChEBI" id="CHEBI:29105"/>
        <note>catalytic</note>
    </ligand>
</feature>
<keyword evidence="1 6" id="KW-0645">Protease</keyword>
<keyword evidence="4 6" id="KW-0862">Zinc</keyword>
<evidence type="ECO:0000313" key="9">
    <source>
        <dbReference type="EMBL" id="OQV23992.1"/>
    </source>
</evidence>
<dbReference type="EC" id="3.4.24.-" evidence="7"/>
<dbReference type="InterPro" id="IPR006026">
    <property type="entry name" value="Peptidase_Metallo"/>
</dbReference>
<evidence type="ECO:0000256" key="1">
    <source>
        <dbReference type="ARBA" id="ARBA00022670"/>
    </source>
</evidence>
<dbReference type="AlphaFoldDB" id="A0A1W0X9K2"/>
<reference evidence="10" key="1">
    <citation type="submission" date="2017-01" db="EMBL/GenBank/DDBJ databases">
        <title>Comparative genomics of anhydrobiosis in the tardigrade Hypsibius dujardini.</title>
        <authorList>
            <person name="Yoshida Y."/>
            <person name="Koutsovoulos G."/>
            <person name="Laetsch D."/>
            <person name="Stevens L."/>
            <person name="Kumar S."/>
            <person name="Horikawa D."/>
            <person name="Ishino K."/>
            <person name="Komine S."/>
            <person name="Tomita M."/>
            <person name="Blaxter M."/>
            <person name="Arakawa K."/>
        </authorList>
    </citation>
    <scope>NUCLEOTIDE SEQUENCE [LARGE SCALE GENOMIC DNA]</scope>
    <source>
        <strain evidence="10">Z151</strain>
    </source>
</reference>
<dbReference type="SUPFAM" id="SSF55486">
    <property type="entry name" value="Metalloproteases ('zincins'), catalytic domain"/>
    <property type="match status" value="1"/>
</dbReference>
<evidence type="ECO:0000256" key="3">
    <source>
        <dbReference type="ARBA" id="ARBA00022801"/>
    </source>
</evidence>
<dbReference type="GO" id="GO:0006508">
    <property type="term" value="P:proteolysis"/>
    <property type="evidence" value="ECO:0007669"/>
    <property type="project" value="UniProtKB-KW"/>
</dbReference>
<dbReference type="PROSITE" id="PS51864">
    <property type="entry name" value="ASTACIN"/>
    <property type="match status" value="1"/>
</dbReference>
<accession>A0A1W0X9K2</accession>
<evidence type="ECO:0000256" key="5">
    <source>
        <dbReference type="ARBA" id="ARBA00023049"/>
    </source>
</evidence>
<dbReference type="PANTHER" id="PTHR10127">
    <property type="entry name" value="DISCOIDIN, CUB, EGF, LAMININ , AND ZINC METALLOPROTEASE DOMAIN CONTAINING"/>
    <property type="match status" value="1"/>
</dbReference>
<dbReference type="GO" id="GO:0004222">
    <property type="term" value="F:metalloendopeptidase activity"/>
    <property type="evidence" value="ECO:0007669"/>
    <property type="project" value="UniProtKB-UniRule"/>
</dbReference>
<feature type="signal peptide" evidence="7">
    <location>
        <begin position="1"/>
        <end position="25"/>
    </location>
</feature>
<keyword evidence="2 6" id="KW-0479">Metal-binding</keyword>
<evidence type="ECO:0000256" key="4">
    <source>
        <dbReference type="ARBA" id="ARBA00022833"/>
    </source>
</evidence>
<dbReference type="EMBL" id="MTYJ01000009">
    <property type="protein sequence ID" value="OQV23992.1"/>
    <property type="molecule type" value="Genomic_DNA"/>
</dbReference>
<keyword evidence="7" id="KW-0732">Signal</keyword>
<evidence type="ECO:0000256" key="7">
    <source>
        <dbReference type="RuleBase" id="RU361183"/>
    </source>
</evidence>
<comment type="cofactor">
    <cofactor evidence="6 7">
        <name>Zn(2+)</name>
        <dbReference type="ChEBI" id="CHEBI:29105"/>
    </cofactor>
    <text evidence="6 7">Binds 1 zinc ion per subunit.</text>
</comment>
<feature type="binding site" evidence="6">
    <location>
        <position position="87"/>
    </location>
    <ligand>
        <name>Zn(2+)</name>
        <dbReference type="ChEBI" id="CHEBI:29105"/>
        <note>catalytic</note>
    </ligand>
</feature>
<dbReference type="GO" id="GO:0008270">
    <property type="term" value="F:zinc ion binding"/>
    <property type="evidence" value="ECO:0007669"/>
    <property type="project" value="UniProtKB-UniRule"/>
</dbReference>
<evidence type="ECO:0000256" key="6">
    <source>
        <dbReference type="PROSITE-ProRule" id="PRU01211"/>
    </source>
</evidence>
<feature type="domain" description="Peptidase M12A" evidence="8">
    <location>
        <begin position="1"/>
        <end position="141"/>
    </location>
</feature>
<keyword evidence="5 6" id="KW-0482">Metalloprotease</keyword>
<sequence>MPRYPLRNMKILFLVFFVVYQQGDASSTAAELIPADPNLNRRSVNLTLGAWEEEHNLSSFPTFPLISDCFAKVTIQHELMHALGFIHEHSRLDRDDYVEILSQNIKPGMEAENFRKHDSRTVTAFDCRTISTQSCIMGAIS</sequence>
<feature type="binding site" evidence="6">
    <location>
        <position position="81"/>
    </location>
    <ligand>
        <name>Zn(2+)</name>
        <dbReference type="ChEBI" id="CHEBI:29105"/>
        <note>catalytic</note>
    </ligand>
</feature>
<comment type="caution">
    <text evidence="6">Lacks conserved residue(s) required for the propagation of feature annotation.</text>
</comment>
<evidence type="ECO:0000313" key="10">
    <source>
        <dbReference type="Proteomes" id="UP000192578"/>
    </source>
</evidence>
<dbReference type="PRINTS" id="PR00480">
    <property type="entry name" value="ASTACIN"/>
</dbReference>
<proteinExistence type="predicted"/>